<reference evidence="1 2" key="1">
    <citation type="journal article" date="2020" name="PLoS ONE">
        <title>Weirdo19ES is a novel singleton mycobacteriophage that selects for glycolipid deficient phage-resistant M. smegmatis mutants.</title>
        <authorList>
            <person name="Suarez C.A."/>
            <person name="Franceschelli J.J."/>
            <person name="Tasselli S.E."/>
            <person name="Morbidoni H.R."/>
        </authorList>
    </citation>
    <scope>NUCLEOTIDE SEQUENCE [LARGE SCALE GENOMIC DNA]</scope>
</reference>
<accession>A0A6M2YSK2</accession>
<sequence>MTATMPPAVSGHRRHVEWHQLSDAARAEGVSCAWIGSDGRYWPLTGTMAGTEGAFITGPIDGMVHVPFEGVWTTPAYGPPRFERTVDGRREISFTLGLMNSTRLGWYDTETRFWAGCKKDATGFFSVTTRRHGQLWLPMQLLEAPKCALPDDPAYQKVALHEVILAVDGEPRWRRPDVSPPPFVRPVHGGSRLGSIRIANRGTEPAWPIFFVSAPGKVWLPDGPNAFTTGERNPLDDWPRIGKLFGIPFVDEILGTFTRQRDANMIEIPELEPGEHAIIDTDPTHRIAITAKDPVDNLLKKFVRKSELLDWLLGEYGDSGLPLLQRFRGQGFSVPIPPRSVATLPVIHEQPGGQIWCQVPQRFESALA</sequence>
<keyword evidence="2" id="KW-1185">Reference proteome</keyword>
<protein>
    <submittedName>
        <fullName evidence="1">Minor tail subunit</fullName>
    </submittedName>
</protein>
<dbReference type="RefSeq" id="YP_010050718.1">
    <property type="nucleotide sequence ID" value="NC_054433.1"/>
</dbReference>
<dbReference type="KEGG" id="vg:63911453"/>
<evidence type="ECO:0000313" key="2">
    <source>
        <dbReference type="Proteomes" id="UP000501191"/>
    </source>
</evidence>
<name>A0A6M2YSK2_9CAUD</name>
<proteinExistence type="predicted"/>
<dbReference type="GeneID" id="63911453"/>
<organism evidence="1 2">
    <name type="scientific">Mycobacterium phage Weirdo19</name>
    <dbReference type="NCBI Taxonomy" id="2601610"/>
    <lineage>
        <taxon>Viruses</taxon>
        <taxon>Duplodnaviria</taxon>
        <taxon>Heunggongvirae</taxon>
        <taxon>Uroviricota</taxon>
        <taxon>Caudoviricetes</taxon>
        <taxon>Rosariovirus</taxon>
        <taxon>Rosariovirus Weirdo19ES</taxon>
    </lineage>
</organism>
<dbReference type="Proteomes" id="UP000501191">
    <property type="component" value="Segment"/>
</dbReference>
<evidence type="ECO:0000313" key="1">
    <source>
        <dbReference type="EMBL" id="QEA10785.1"/>
    </source>
</evidence>
<dbReference type="EMBL" id="MN103533">
    <property type="protein sequence ID" value="QEA10785.1"/>
    <property type="molecule type" value="Genomic_DNA"/>
</dbReference>